<feature type="region of interest" description="Disordered" evidence="2">
    <location>
        <begin position="496"/>
        <end position="535"/>
    </location>
</feature>
<comment type="caution">
    <text evidence="4">The sequence shown here is derived from an EMBL/GenBank/DDBJ whole genome shotgun (WGS) entry which is preliminary data.</text>
</comment>
<evidence type="ECO:0000256" key="2">
    <source>
        <dbReference type="SAM" id="MobiDB-lite"/>
    </source>
</evidence>
<dbReference type="AlphaFoldDB" id="A0A9D3RLB7"/>
<feature type="region of interest" description="Disordered" evidence="2">
    <location>
        <begin position="425"/>
        <end position="448"/>
    </location>
</feature>
<dbReference type="Gene3D" id="1.25.10.10">
    <property type="entry name" value="Leucine-rich Repeat Variant"/>
    <property type="match status" value="2"/>
</dbReference>
<evidence type="ECO:0000313" key="5">
    <source>
        <dbReference type="Proteomes" id="UP001044222"/>
    </source>
</evidence>
<feature type="domain" description="BTB" evidence="3">
    <location>
        <begin position="808"/>
        <end position="886"/>
    </location>
</feature>
<dbReference type="InterPro" id="IPR011989">
    <property type="entry name" value="ARM-like"/>
</dbReference>
<sequence>MFAVHGNGQHAKRTATSREASAPESSLSWCLTQLSKAGPAASAQTDGGGQPDRGGEERAKEAERRAQAGLWRALVAIRTRHIKGGSAGIARYRARGGLPPLLKVLCHPGCHRKTQDLVLSILANCCTEGESRTQVRKLGGIGHVVAILKNVPVDSVQNRAARALGNLAMDPQNSALIHSAGGVAPLILCLSPPSSSSSSSSSPCPAPAATPCPKLEGRGRPGPAAGARAPRRAPPGLPAGPGRADPRLHPRVRPGGVPQRALAQLAALALDPGAPALAEVALRTLAGLCAQGCLRPLVGSLGVIGKFTEEVKRSGAKSGPFLRALCLCCKEAVNRVKVKESGGLEALIGFLSANQSHPLSRLAVLAFVDFVYDESAMEQLQGLGLVPLLVSRLVALAKGEETAGGEADAALSSSPSELMDTSCFDSFDFPPPEGHRREEAGKEPAQGSSSFLSLRSWLLSEGLISCEGELLSPSGGGEGSWSSLCASFSPPAPLSDGPSPLACPSPTLAVPLHSSSPRPPPDTPPGPPYQHPYHPEPWTSESPILLLLSRFSQSMDPSPALVHSGVLPGLLCYLTQRQDPSARCFRMLGRLSCNPNCLQGLVRTGAAVLLRLRLCLREGLKEGDRQTDRVKASTQQLGKALLNNLRVQCESSFGSGVLSHIMLSGSDTDRLYCTLSLPLLTSNKLLQKKLLLDNGGLQSALEHIGWHDDSKDHTLGFWKSLASWLHPPQPATPGRLCSLYFLLLSECLSCLMGPSRLDPNKQQSSWLGSATGAGVSQNNVSVPLISESPSPPPSKKPCLACPYLDSDFDVVFLLDDGSRFAASEDAVAGGDGSERVGSEYFRALLKGGFGEAQRRSGEGIPIRDVTAQMLLPVLHYLHGCCVSPREEMGTVGQIEGQKGTGGSRPRGHCAVLGSLAVGGLGESSSEEREGFQNSPLAEAMVGASRFLVSGLQEELEALCVSLLQSHSVSRPISVTSESEARLVSKADCRLQPNTPESAGRRGPESVCERGSGKDLSSDPDGDVVAPVESRKQAVGSGVQQGHSANQRGQLQPRSELVMGKASERTSPQLPLSLAADCLSKLARRSHCIETLKRDILLLVTLALS</sequence>
<keyword evidence="5" id="KW-1185">Reference proteome</keyword>
<protein>
    <recommendedName>
        <fullName evidence="3">BTB domain-containing protein</fullName>
    </recommendedName>
</protein>
<feature type="compositionally biased region" description="Pro residues" evidence="2">
    <location>
        <begin position="517"/>
        <end position="530"/>
    </location>
</feature>
<dbReference type="PROSITE" id="PS50097">
    <property type="entry name" value="BTB"/>
    <property type="match status" value="1"/>
</dbReference>
<proteinExistence type="predicted"/>
<dbReference type="Proteomes" id="UP001044222">
    <property type="component" value="Chromosome 17"/>
</dbReference>
<dbReference type="PANTHER" id="PTHR23312">
    <property type="entry name" value="ARMC5 ARMADILLO REPEAT-CONTAINING -RELATED"/>
    <property type="match status" value="1"/>
</dbReference>
<feature type="compositionally biased region" description="Polar residues" evidence="2">
    <location>
        <begin position="1037"/>
        <end position="1052"/>
    </location>
</feature>
<dbReference type="InterPro" id="IPR000210">
    <property type="entry name" value="BTB/POZ_dom"/>
</dbReference>
<feature type="region of interest" description="Disordered" evidence="2">
    <location>
        <begin position="1"/>
        <end position="24"/>
    </location>
</feature>
<feature type="region of interest" description="Disordered" evidence="2">
    <location>
        <begin position="37"/>
        <end position="63"/>
    </location>
</feature>
<feature type="repeat" description="ARM" evidence="1">
    <location>
        <begin position="139"/>
        <end position="182"/>
    </location>
</feature>
<evidence type="ECO:0000313" key="4">
    <source>
        <dbReference type="EMBL" id="KAG5831957.1"/>
    </source>
</evidence>
<dbReference type="InterPro" id="IPR016024">
    <property type="entry name" value="ARM-type_fold"/>
</dbReference>
<dbReference type="InterPro" id="IPR055445">
    <property type="entry name" value="ARM_ARMC5"/>
</dbReference>
<feature type="compositionally biased region" description="Basic and acidic residues" evidence="2">
    <location>
        <begin position="53"/>
        <end position="63"/>
    </location>
</feature>
<feature type="region of interest" description="Disordered" evidence="2">
    <location>
        <begin position="196"/>
        <end position="255"/>
    </location>
</feature>
<evidence type="ECO:0000256" key="1">
    <source>
        <dbReference type="PROSITE-ProRule" id="PRU00259"/>
    </source>
</evidence>
<dbReference type="InterPro" id="IPR011333">
    <property type="entry name" value="SKP1/BTB/POZ_sf"/>
</dbReference>
<accession>A0A9D3RLB7</accession>
<dbReference type="InterPro" id="IPR000225">
    <property type="entry name" value="Armadillo"/>
</dbReference>
<reference evidence="4" key="1">
    <citation type="submission" date="2021-01" db="EMBL/GenBank/DDBJ databases">
        <title>A chromosome-scale assembly of European eel, Anguilla anguilla.</title>
        <authorList>
            <person name="Henkel C."/>
            <person name="Jong-Raadsen S.A."/>
            <person name="Dufour S."/>
            <person name="Weltzien F.-A."/>
            <person name="Palstra A.P."/>
            <person name="Pelster B."/>
            <person name="Spaink H.P."/>
            <person name="Van Den Thillart G.E."/>
            <person name="Jansen H."/>
            <person name="Zahm M."/>
            <person name="Klopp C."/>
            <person name="Cedric C."/>
            <person name="Louis A."/>
            <person name="Berthelot C."/>
            <person name="Parey E."/>
            <person name="Roest Crollius H."/>
            <person name="Montfort J."/>
            <person name="Robinson-Rechavi M."/>
            <person name="Bucao C."/>
            <person name="Bouchez O."/>
            <person name="Gislard M."/>
            <person name="Lluch J."/>
            <person name="Milhes M."/>
            <person name="Lampietro C."/>
            <person name="Lopez Roques C."/>
            <person name="Donnadieu C."/>
            <person name="Braasch I."/>
            <person name="Desvignes T."/>
            <person name="Postlethwait J."/>
            <person name="Bobe J."/>
            <person name="Guiguen Y."/>
            <person name="Dirks R."/>
        </authorList>
    </citation>
    <scope>NUCLEOTIDE SEQUENCE</scope>
    <source>
        <strain evidence="4">Tag_6206</strain>
        <tissue evidence="4">Liver</tissue>
    </source>
</reference>
<dbReference type="Pfam" id="PF24768">
    <property type="entry name" value="ARM_ARMC5"/>
    <property type="match status" value="2"/>
</dbReference>
<dbReference type="GO" id="GO:0009653">
    <property type="term" value="P:anatomical structure morphogenesis"/>
    <property type="evidence" value="ECO:0007669"/>
    <property type="project" value="TreeGrafter"/>
</dbReference>
<feature type="compositionally biased region" description="Basic and acidic residues" evidence="2">
    <location>
        <begin position="433"/>
        <end position="442"/>
    </location>
</feature>
<dbReference type="Gene3D" id="3.30.710.10">
    <property type="entry name" value="Potassium Channel Kv1.1, Chain A"/>
    <property type="match status" value="1"/>
</dbReference>
<feature type="compositionally biased region" description="Basic and acidic residues" evidence="2">
    <location>
        <begin position="998"/>
        <end position="1016"/>
    </location>
</feature>
<dbReference type="PROSITE" id="PS50176">
    <property type="entry name" value="ARM_REPEAT"/>
    <property type="match status" value="1"/>
</dbReference>
<dbReference type="EMBL" id="JAFIRN010000017">
    <property type="protein sequence ID" value="KAG5831957.1"/>
    <property type="molecule type" value="Genomic_DNA"/>
</dbReference>
<dbReference type="GO" id="GO:0005829">
    <property type="term" value="C:cytosol"/>
    <property type="evidence" value="ECO:0007669"/>
    <property type="project" value="TreeGrafter"/>
</dbReference>
<dbReference type="SUPFAM" id="SSF48371">
    <property type="entry name" value="ARM repeat"/>
    <property type="match status" value="1"/>
</dbReference>
<gene>
    <name evidence="4" type="ORF">ANANG_G00285990</name>
</gene>
<evidence type="ECO:0000259" key="3">
    <source>
        <dbReference type="PROSITE" id="PS50097"/>
    </source>
</evidence>
<dbReference type="PANTHER" id="PTHR23312:SF8">
    <property type="entry name" value="ARMADILLO REPEAT-CONTAINING PROTEIN 5"/>
    <property type="match status" value="1"/>
</dbReference>
<feature type="region of interest" description="Disordered" evidence="2">
    <location>
        <begin position="981"/>
        <end position="1053"/>
    </location>
</feature>
<name>A0A9D3RLB7_ANGAN</name>
<organism evidence="4 5">
    <name type="scientific">Anguilla anguilla</name>
    <name type="common">European freshwater eel</name>
    <name type="synonym">Muraena anguilla</name>
    <dbReference type="NCBI Taxonomy" id="7936"/>
    <lineage>
        <taxon>Eukaryota</taxon>
        <taxon>Metazoa</taxon>
        <taxon>Chordata</taxon>
        <taxon>Craniata</taxon>
        <taxon>Vertebrata</taxon>
        <taxon>Euteleostomi</taxon>
        <taxon>Actinopterygii</taxon>
        <taxon>Neopterygii</taxon>
        <taxon>Teleostei</taxon>
        <taxon>Anguilliformes</taxon>
        <taxon>Anguillidae</taxon>
        <taxon>Anguilla</taxon>
    </lineage>
</organism>